<proteinExistence type="predicted"/>
<dbReference type="Gene3D" id="3.40.50.2300">
    <property type="match status" value="1"/>
</dbReference>
<dbReference type="EMBL" id="WVIE01000007">
    <property type="protein sequence ID" value="NDJ17218.1"/>
    <property type="molecule type" value="Genomic_DNA"/>
</dbReference>
<dbReference type="SUPFAM" id="SSF52172">
    <property type="entry name" value="CheY-like"/>
    <property type="match status" value="1"/>
</dbReference>
<dbReference type="InterPro" id="IPR001789">
    <property type="entry name" value="Sig_transdc_resp-reg_receiver"/>
</dbReference>
<evidence type="ECO:0000256" key="1">
    <source>
        <dbReference type="ARBA" id="ARBA00022553"/>
    </source>
</evidence>
<dbReference type="PANTHER" id="PTHR44591:SF3">
    <property type="entry name" value="RESPONSE REGULATORY DOMAIN-CONTAINING PROTEIN"/>
    <property type="match status" value="1"/>
</dbReference>
<reference evidence="4" key="1">
    <citation type="submission" date="2019-12" db="EMBL/GenBank/DDBJ databases">
        <title>High-Quality draft genome sequences of three cyanobacteria isolated from the limestone walls of the Old Cathedral of Coimbra.</title>
        <authorList>
            <person name="Tiago I."/>
            <person name="Soares F."/>
            <person name="Portugal A."/>
        </authorList>
    </citation>
    <scope>NUCLEOTIDE SEQUENCE</scope>
    <source>
        <strain evidence="4">A</strain>
    </source>
</reference>
<dbReference type="InterPro" id="IPR050595">
    <property type="entry name" value="Bact_response_regulator"/>
</dbReference>
<dbReference type="RefSeq" id="WP_162422721.1">
    <property type="nucleotide sequence ID" value="NZ_WVIE01000007.1"/>
</dbReference>
<dbReference type="PANTHER" id="PTHR44591">
    <property type="entry name" value="STRESS RESPONSE REGULATOR PROTEIN 1"/>
    <property type="match status" value="1"/>
</dbReference>
<dbReference type="Pfam" id="PF00072">
    <property type="entry name" value="Response_reg"/>
    <property type="match status" value="1"/>
</dbReference>
<feature type="domain" description="Response regulatory" evidence="3">
    <location>
        <begin position="12"/>
        <end position="131"/>
    </location>
</feature>
<comment type="caution">
    <text evidence="4">The sequence shown here is derived from an EMBL/GenBank/DDBJ whole genome shotgun (WGS) entry which is preliminary data.</text>
</comment>
<evidence type="ECO:0000313" key="5">
    <source>
        <dbReference type="Proteomes" id="UP000646053"/>
    </source>
</evidence>
<evidence type="ECO:0000256" key="2">
    <source>
        <dbReference type="PROSITE-ProRule" id="PRU00169"/>
    </source>
</evidence>
<dbReference type="GO" id="GO:0000160">
    <property type="term" value="P:phosphorelay signal transduction system"/>
    <property type="evidence" value="ECO:0007669"/>
    <property type="project" value="InterPro"/>
</dbReference>
<accession>A0A8J7Z6A6</accession>
<dbReference type="AlphaFoldDB" id="A0A8J7Z6A6"/>
<dbReference type="InterPro" id="IPR011006">
    <property type="entry name" value="CheY-like_superfamily"/>
</dbReference>
<name>A0A8J7Z6A6_9CYAN</name>
<dbReference type="SMART" id="SM00448">
    <property type="entry name" value="REC"/>
    <property type="match status" value="1"/>
</dbReference>
<gene>
    <name evidence="4" type="ORF">GS601_07935</name>
</gene>
<dbReference type="PROSITE" id="PS50110">
    <property type="entry name" value="RESPONSE_REGULATORY"/>
    <property type="match status" value="1"/>
</dbReference>
<keyword evidence="5" id="KW-1185">Reference proteome</keyword>
<comment type="caution">
    <text evidence="2">Lacks conserved residue(s) required for the propagation of feature annotation.</text>
</comment>
<sequence>MPDQPPTLTHVQVLVVEDEAITRIALTVLLEHQGATVVTAGSVREGLQILDRGFQPHVLLSNIRLPDGTGIDVLRHLQHQDAERQSHTPAIALTGETLSTLQDNPDFAGFQHYLSKPFDSYALVNAIVCLVARSQ</sequence>
<keyword evidence="1" id="KW-0597">Phosphoprotein</keyword>
<protein>
    <submittedName>
        <fullName evidence="4">Response regulator</fullName>
    </submittedName>
</protein>
<evidence type="ECO:0000259" key="3">
    <source>
        <dbReference type="PROSITE" id="PS50110"/>
    </source>
</evidence>
<evidence type="ECO:0000313" key="4">
    <source>
        <dbReference type="EMBL" id="NDJ17218.1"/>
    </source>
</evidence>
<dbReference type="Proteomes" id="UP000646053">
    <property type="component" value="Unassembled WGS sequence"/>
</dbReference>
<organism evidence="4 5">
    <name type="scientific">Myxacorys almedinensis A</name>
    <dbReference type="NCBI Taxonomy" id="2690445"/>
    <lineage>
        <taxon>Bacteria</taxon>
        <taxon>Bacillati</taxon>
        <taxon>Cyanobacteriota</taxon>
        <taxon>Cyanophyceae</taxon>
        <taxon>Leptolyngbyales</taxon>
        <taxon>Leptolyngbyaceae</taxon>
        <taxon>Myxacorys</taxon>
        <taxon>Myxacorys almedinensis</taxon>
    </lineage>
</organism>